<evidence type="ECO:0000313" key="1">
    <source>
        <dbReference type="EMBL" id="MBT0963024.1"/>
    </source>
</evidence>
<dbReference type="EMBL" id="JAEKFT010000023">
    <property type="protein sequence ID" value="MBT0963024.1"/>
    <property type="molecule type" value="Genomic_DNA"/>
</dbReference>
<reference evidence="2" key="1">
    <citation type="journal article" date="2022" name="ISME J.">
        <title>Genetic and phylogenetic analysis of dissimilatory iodate-reducing bacteria identifies potential niches across the world's oceans.</title>
        <authorList>
            <person name="Reyes-Umana V."/>
            <person name="Henning Z."/>
            <person name="Lee K."/>
            <person name="Barnum T.P."/>
            <person name="Coates J.D."/>
        </authorList>
    </citation>
    <scope>NUCLEOTIDE SEQUENCE [LARGE SCALE GENOMIC DNA]</scope>
    <source>
        <strain evidence="2">IR12</strain>
    </source>
</reference>
<organism evidence="1 2">
    <name type="scientific">Denitromonas iodatirespirans</name>
    <dbReference type="NCBI Taxonomy" id="2795389"/>
    <lineage>
        <taxon>Bacteria</taxon>
        <taxon>Pseudomonadati</taxon>
        <taxon>Pseudomonadota</taxon>
        <taxon>Betaproteobacteria</taxon>
        <taxon>Rhodocyclales</taxon>
        <taxon>Zoogloeaceae</taxon>
        <taxon>Denitromonas</taxon>
    </lineage>
</organism>
<sequence>MTTHPSSAWFDVFPSPRIPDVLAYVFDTWGSLQREFAEAVSFSHDETVLTDNLCEALEDRERRLTKRMDCDFQAETWELRRDADGRTTRVARADIRVILGAPGTPHLVIEFKKLDGSADSRWRYCFDGMNRFVEGKYAQGHAFGVMCAFSPNNLDTEASALAAYIDQTDYRSRLCCIADAAGQVVIRPSQSDPTWARFDTNHGRPRVASGEPIRLLHTLIPCAAPATPAVSVTRSRHRRGAT</sequence>
<evidence type="ECO:0000313" key="2">
    <source>
        <dbReference type="Proteomes" id="UP000694660"/>
    </source>
</evidence>
<keyword evidence="2" id="KW-1185">Reference proteome</keyword>
<dbReference type="RefSeq" id="WP_214362930.1">
    <property type="nucleotide sequence ID" value="NZ_JAEKFT010000023.1"/>
</dbReference>
<geneLocation type="plasmid" evidence="1">
    <name>unnamed1</name>
</geneLocation>
<dbReference type="Proteomes" id="UP000694660">
    <property type="component" value="Unassembled WGS sequence"/>
</dbReference>
<gene>
    <name evidence="1" type="ORF">I8J34_17725</name>
</gene>
<keyword evidence="1" id="KW-0614">Plasmid</keyword>
<protein>
    <submittedName>
        <fullName evidence="1">Uncharacterized protein</fullName>
    </submittedName>
</protein>
<accession>A0A944H997</accession>
<comment type="caution">
    <text evidence="1">The sequence shown here is derived from an EMBL/GenBank/DDBJ whole genome shotgun (WGS) entry which is preliminary data.</text>
</comment>
<name>A0A944H997_DENI1</name>
<dbReference type="AlphaFoldDB" id="A0A944H997"/>
<proteinExistence type="predicted"/>